<keyword evidence="3" id="KW-0732">Signal</keyword>
<evidence type="ECO:0000313" key="5">
    <source>
        <dbReference type="Proteomes" id="UP000094385"/>
    </source>
</evidence>
<evidence type="ECO:0008006" key="6">
    <source>
        <dbReference type="Google" id="ProtNLM"/>
    </source>
</evidence>
<dbReference type="EMBL" id="KV454297">
    <property type="protein sequence ID" value="ODQ71515.1"/>
    <property type="molecule type" value="Genomic_DNA"/>
</dbReference>
<evidence type="ECO:0000256" key="1">
    <source>
        <dbReference type="SAM" id="MobiDB-lite"/>
    </source>
</evidence>
<reference evidence="4 5" key="1">
    <citation type="journal article" date="2016" name="Proc. Natl. Acad. Sci. U.S.A.">
        <title>Comparative genomics of biotechnologically important yeasts.</title>
        <authorList>
            <person name="Riley R."/>
            <person name="Haridas S."/>
            <person name="Wolfe K.H."/>
            <person name="Lopes M.R."/>
            <person name="Hittinger C.T."/>
            <person name="Goeker M."/>
            <person name="Salamov A.A."/>
            <person name="Wisecaver J.H."/>
            <person name="Long T.M."/>
            <person name="Calvey C.H."/>
            <person name="Aerts A.L."/>
            <person name="Barry K.W."/>
            <person name="Choi C."/>
            <person name="Clum A."/>
            <person name="Coughlan A.Y."/>
            <person name="Deshpande S."/>
            <person name="Douglass A.P."/>
            <person name="Hanson S.J."/>
            <person name="Klenk H.-P."/>
            <person name="LaButti K.M."/>
            <person name="Lapidus A."/>
            <person name="Lindquist E.A."/>
            <person name="Lipzen A.M."/>
            <person name="Meier-Kolthoff J.P."/>
            <person name="Ohm R.A."/>
            <person name="Otillar R.P."/>
            <person name="Pangilinan J.L."/>
            <person name="Peng Y."/>
            <person name="Rokas A."/>
            <person name="Rosa C.A."/>
            <person name="Scheuner C."/>
            <person name="Sibirny A.A."/>
            <person name="Slot J.C."/>
            <person name="Stielow J.B."/>
            <person name="Sun H."/>
            <person name="Kurtzman C.P."/>
            <person name="Blackwell M."/>
            <person name="Grigoriev I.V."/>
            <person name="Jeffries T.W."/>
        </authorList>
    </citation>
    <scope>NUCLEOTIDE SEQUENCE [LARGE SCALE GENOMIC DNA]</scope>
    <source>
        <strain evidence="4 5">NRRL Y-11557</strain>
    </source>
</reference>
<keyword evidence="5" id="KW-1185">Reference proteome</keyword>
<feature type="region of interest" description="Disordered" evidence="1">
    <location>
        <begin position="130"/>
        <end position="175"/>
    </location>
</feature>
<sequence>MSSSPAPRAVVVILLSLLIFLAHVHAETSSTYTSIITAPPNGITSIPASLVTDDSTPTSAAPVSLYSSSLDAAKSASLLYYSSTLVAESTTAPGPLVTATEPDASSTLDYILPKSTATSKLTSSSSVLSSVSSTSSLSPTSISTDYSSSSSQPSASATNLSDSSSNSASTTSPTSKRRTTILVAVIVSVATVLVMFFLVVATIHYQRRRQRKRLRAGTSQLSGDAEPADTEKQTPSATTLTLANGPRSKDKMSQEMMEVIREESVDFPVPGPSRFGRTLSRNKTLPLLPPATELYTPSMQVFDTPRRNASIDTLAAERHRNAVILNYSDESLLKDTEVDSIGVAR</sequence>
<feature type="region of interest" description="Disordered" evidence="1">
    <location>
        <begin position="209"/>
        <end position="250"/>
    </location>
</feature>
<keyword evidence="2" id="KW-1133">Transmembrane helix</keyword>
<name>A0A1E3Q1D9_LIPST</name>
<dbReference type="AlphaFoldDB" id="A0A1E3Q1D9"/>
<gene>
    <name evidence="4" type="ORF">LIPSTDRAFT_73214</name>
</gene>
<accession>A0A1E3Q1D9</accession>
<proteinExistence type="predicted"/>
<feature type="signal peptide" evidence="3">
    <location>
        <begin position="1"/>
        <end position="26"/>
    </location>
</feature>
<keyword evidence="2" id="KW-0472">Membrane</keyword>
<evidence type="ECO:0000256" key="3">
    <source>
        <dbReference type="SAM" id="SignalP"/>
    </source>
</evidence>
<evidence type="ECO:0000256" key="2">
    <source>
        <dbReference type="SAM" id="Phobius"/>
    </source>
</evidence>
<feature type="compositionally biased region" description="Polar residues" evidence="1">
    <location>
        <begin position="233"/>
        <end position="242"/>
    </location>
</feature>
<keyword evidence="2" id="KW-0812">Transmembrane</keyword>
<protein>
    <recommendedName>
        <fullName evidence="6">Mid2 domain-containing protein</fullName>
    </recommendedName>
</protein>
<feature type="chain" id="PRO_5009134046" description="Mid2 domain-containing protein" evidence="3">
    <location>
        <begin position="27"/>
        <end position="345"/>
    </location>
</feature>
<dbReference type="Proteomes" id="UP000094385">
    <property type="component" value="Unassembled WGS sequence"/>
</dbReference>
<organism evidence="4 5">
    <name type="scientific">Lipomyces starkeyi NRRL Y-11557</name>
    <dbReference type="NCBI Taxonomy" id="675824"/>
    <lineage>
        <taxon>Eukaryota</taxon>
        <taxon>Fungi</taxon>
        <taxon>Dikarya</taxon>
        <taxon>Ascomycota</taxon>
        <taxon>Saccharomycotina</taxon>
        <taxon>Lipomycetes</taxon>
        <taxon>Lipomycetales</taxon>
        <taxon>Lipomycetaceae</taxon>
        <taxon>Lipomyces</taxon>
    </lineage>
</organism>
<dbReference type="STRING" id="675824.A0A1E3Q1D9"/>
<feature type="transmembrane region" description="Helical" evidence="2">
    <location>
        <begin position="181"/>
        <end position="205"/>
    </location>
</feature>
<evidence type="ECO:0000313" key="4">
    <source>
        <dbReference type="EMBL" id="ODQ71515.1"/>
    </source>
</evidence>
<dbReference type="OrthoDB" id="10612949at2759"/>